<evidence type="ECO:0000313" key="3">
    <source>
        <dbReference type="EMBL" id="KAJ0394102.1"/>
    </source>
</evidence>
<feature type="domain" description="Metallo-beta-lactamase" evidence="2">
    <location>
        <begin position="128"/>
        <end position="221"/>
    </location>
</feature>
<feature type="region of interest" description="Disordered" evidence="1">
    <location>
        <begin position="40"/>
        <end position="62"/>
    </location>
</feature>
<keyword evidence="4" id="KW-1185">Reference proteome</keyword>
<sequence>MALVLERLGNGAAFLLLDESSGAALLLGCGQLKGAESLHGKRSSADAESDEDGAVPPSGGDDTQYLADLRDLALRQDEGVALQGVLITDCRPETCFMLPFLTEKTGVVQELQSQQQPQQQPVASTLPFPIVMTHATRALGPLVLTDYWSGLFPKGREKAAPYDLQDIQTAFRRSHCIGLKASVSINDLVKVTAYHAGHVAGGCAYFIEIGPTTVLFVNDFNLGGGRVFLPSQIPRLCPTAMITRSAFAVTVSETRASMERELMKVVHECIAAEGKVVIPINRVGFVQEIIAILKDYWGKMKISAPLYITDDLMEFPGPFTPLLRRTFTKTHNELLRPGALIGPGKRASNTELHRFDWKMLEQRRPFVLLVSPANIAQGDSHRAIRALANDAKNLIVLSEHCKPGTINYSLYADPVRQEASKRLGVTVACGVHYFPRHDEVDAKSIMDLVRLVAPQQVLLDHTVSEDVALIKAHLQAQQRQILSLTPEDDSTPRIDTAFVVREVAHSAVTVIDRARDIPLRIHKSMFNNPNDVQGLLIAEPKRKLMLVSSGNGARRLKKKRHTLSFQCMWKKPAEPSRRVKKRAASRPSALSFLLSGPAESADEEEPECVPEPDLAVVDASLEAALKTWIRDVEIEKKGQRWLKLRSVCVHVSTDWSAHLEWNYDDEELAGRVLGITKQVIHAEYNRKLEEEDSTAP</sequence>
<dbReference type="InterPro" id="IPR036866">
    <property type="entry name" value="RibonucZ/Hydroxyglut_hydro"/>
</dbReference>
<evidence type="ECO:0000259" key="2">
    <source>
        <dbReference type="Pfam" id="PF16661"/>
    </source>
</evidence>
<protein>
    <recommendedName>
        <fullName evidence="2">Metallo-beta-lactamase domain-containing protein</fullName>
    </recommendedName>
</protein>
<organism evidence="3 4">
    <name type="scientific">Pythium insidiosum</name>
    <name type="common">Pythiosis disease agent</name>
    <dbReference type="NCBI Taxonomy" id="114742"/>
    <lineage>
        <taxon>Eukaryota</taxon>
        <taxon>Sar</taxon>
        <taxon>Stramenopiles</taxon>
        <taxon>Oomycota</taxon>
        <taxon>Peronosporomycetes</taxon>
        <taxon>Pythiales</taxon>
        <taxon>Pythiaceae</taxon>
        <taxon>Pythium</taxon>
    </lineage>
</organism>
<dbReference type="Pfam" id="PF16661">
    <property type="entry name" value="Lactamase_B_6"/>
    <property type="match status" value="1"/>
</dbReference>
<accession>A0AAD5LA49</accession>
<name>A0AAD5LA49_PYTIN</name>
<dbReference type="SUPFAM" id="SSF56281">
    <property type="entry name" value="Metallo-hydrolase/oxidoreductase"/>
    <property type="match status" value="1"/>
</dbReference>
<comment type="caution">
    <text evidence="3">The sequence shown here is derived from an EMBL/GenBank/DDBJ whole genome shotgun (WGS) entry which is preliminary data.</text>
</comment>
<reference evidence="3" key="1">
    <citation type="submission" date="2021-12" db="EMBL/GenBank/DDBJ databases">
        <title>Prjna785345.</title>
        <authorList>
            <person name="Rujirawat T."/>
            <person name="Krajaejun T."/>
        </authorList>
    </citation>
    <scope>NUCLEOTIDE SEQUENCE</scope>
    <source>
        <strain evidence="3">Pi057C3</strain>
    </source>
</reference>
<dbReference type="Gene3D" id="3.40.50.10890">
    <property type="match status" value="1"/>
</dbReference>
<dbReference type="PANTHER" id="PTHR11203:SF37">
    <property type="entry name" value="INTEGRATOR COMPLEX SUBUNIT 11"/>
    <property type="match status" value="1"/>
</dbReference>
<dbReference type="PANTHER" id="PTHR11203">
    <property type="entry name" value="CLEAVAGE AND POLYADENYLATION SPECIFICITY FACTOR FAMILY MEMBER"/>
    <property type="match status" value="1"/>
</dbReference>
<dbReference type="GO" id="GO:0016180">
    <property type="term" value="P:snRNA processing"/>
    <property type="evidence" value="ECO:0007669"/>
    <property type="project" value="TreeGrafter"/>
</dbReference>
<dbReference type="InterPro" id="IPR001279">
    <property type="entry name" value="Metallo-B-lactamas"/>
</dbReference>
<gene>
    <name evidence="3" type="ORF">P43SY_007490</name>
</gene>
<proteinExistence type="predicted"/>
<evidence type="ECO:0000256" key="1">
    <source>
        <dbReference type="SAM" id="MobiDB-lite"/>
    </source>
</evidence>
<dbReference type="EMBL" id="JAKCXM010000434">
    <property type="protein sequence ID" value="KAJ0394102.1"/>
    <property type="molecule type" value="Genomic_DNA"/>
</dbReference>
<evidence type="ECO:0000313" key="4">
    <source>
        <dbReference type="Proteomes" id="UP001209570"/>
    </source>
</evidence>
<dbReference type="Proteomes" id="UP001209570">
    <property type="component" value="Unassembled WGS sequence"/>
</dbReference>
<dbReference type="AlphaFoldDB" id="A0AAD5LA49"/>
<dbReference type="InterPro" id="IPR050698">
    <property type="entry name" value="MBL"/>
</dbReference>
<dbReference type="GO" id="GO:0005634">
    <property type="term" value="C:nucleus"/>
    <property type="evidence" value="ECO:0007669"/>
    <property type="project" value="TreeGrafter"/>
</dbReference>
<dbReference type="Gene3D" id="3.60.15.10">
    <property type="entry name" value="Ribonuclease Z/Hydroxyacylglutathione hydrolase-like"/>
    <property type="match status" value="1"/>
</dbReference>
<dbReference type="GO" id="GO:0004521">
    <property type="term" value="F:RNA endonuclease activity"/>
    <property type="evidence" value="ECO:0007669"/>
    <property type="project" value="TreeGrafter"/>
</dbReference>